<keyword evidence="8" id="KW-0489">Methyltransferase</keyword>
<dbReference type="Pfam" id="PF08456">
    <property type="entry name" value="Vmethyltransf_C"/>
    <property type="match status" value="1"/>
</dbReference>
<keyword evidence="2" id="KW-0547">Nucleotide-binding</keyword>
<evidence type="ECO:0000256" key="1">
    <source>
        <dbReference type="ARBA" id="ARBA00022679"/>
    </source>
</evidence>
<keyword evidence="1 8" id="KW-0808">Transferase</keyword>
<evidence type="ECO:0000313" key="8">
    <source>
        <dbReference type="EMBL" id="QKS69545.1"/>
    </source>
</evidence>
<evidence type="ECO:0000256" key="3">
    <source>
        <dbReference type="ARBA" id="ARBA00022801"/>
    </source>
</evidence>
<dbReference type="GO" id="GO:0008174">
    <property type="term" value="F:mRNA methyltransferase activity"/>
    <property type="evidence" value="ECO:0007669"/>
    <property type="project" value="UniProtKB-UniRule"/>
</dbReference>
<dbReference type="SUPFAM" id="SSF52540">
    <property type="entry name" value="P-loop containing nucleoside triphosphate hydrolases"/>
    <property type="match status" value="2"/>
</dbReference>
<feature type="domain" description="(+)RNA virus helicase C-terminal" evidence="6">
    <location>
        <begin position="896"/>
        <end position="1217"/>
    </location>
</feature>
<dbReference type="PROSITE" id="PS51657">
    <property type="entry name" value="PSRV_HELICASE"/>
    <property type="match status" value="1"/>
</dbReference>
<dbReference type="GO" id="GO:0032259">
    <property type="term" value="P:methylation"/>
    <property type="evidence" value="ECO:0007669"/>
    <property type="project" value="UniProtKB-KW"/>
</dbReference>
<dbReference type="InterPro" id="IPR013664">
    <property type="entry name" value="Virgavirus_MeTrfase_C"/>
</dbReference>
<dbReference type="GO" id="GO:0003723">
    <property type="term" value="F:RNA binding"/>
    <property type="evidence" value="ECO:0007669"/>
    <property type="project" value="InterPro"/>
</dbReference>
<evidence type="ECO:0000259" key="7">
    <source>
        <dbReference type="PROSITE" id="PS51743"/>
    </source>
</evidence>
<dbReference type="InterPro" id="IPR002588">
    <property type="entry name" value="Alphavirus-like_MT_dom"/>
</dbReference>
<protein>
    <submittedName>
        <fullName evidence="8">Methyltransferase</fullName>
    </submittedName>
</protein>
<evidence type="ECO:0000256" key="2">
    <source>
        <dbReference type="ARBA" id="ARBA00022741"/>
    </source>
</evidence>
<feature type="domain" description="Alphavirus-like MT" evidence="7">
    <location>
        <begin position="82"/>
        <end position="331"/>
    </location>
</feature>
<name>A0A8E3Z1F6_9VIRU</name>
<proteinExistence type="predicted"/>
<dbReference type="GO" id="GO:0005524">
    <property type="term" value="F:ATP binding"/>
    <property type="evidence" value="ECO:0007669"/>
    <property type="project" value="UniProtKB-KW"/>
</dbReference>
<dbReference type="Gene3D" id="3.40.50.300">
    <property type="entry name" value="P-loop containing nucleotide triphosphate hydrolases"/>
    <property type="match status" value="2"/>
</dbReference>
<accession>A0A8E3Z1F6</accession>
<organism evidence="8">
    <name type="scientific">Erysiphe necator associated gora-like virus 1</name>
    <dbReference type="NCBI Taxonomy" id="2744812"/>
    <lineage>
        <taxon>Viruses</taxon>
        <taxon>Riboviria</taxon>
        <taxon>Orthornavirae</taxon>
        <taxon>Kitrinoviricota</taxon>
        <taxon>Alsuviricetes</taxon>
        <taxon>Martellivirales</taxon>
        <taxon>Virgaviridae</taxon>
        <taxon>Goravirus</taxon>
    </lineage>
</organism>
<sequence length="1217" mass="138345">MACLNDMMKQLLNSETVMNAVVSTAATNTKSPLHSEFADYYSSTVRSMTRHTQSKPTVDVRRIMSPQSLQELVTMYPEYNVVSSGCESGTHSVAAACRMLETRYLLDMLPTEATFVWDVGGNWATHIKRGKTNIHCCCPILDFRDAERKQTRFTALERFARNGEPKTEEFSAAYRDVKETDKRIRKALNSDFDRVLPEDFHGRYFCQNTFQDCVWNPPEAGLRYAIAVHSIYDISPEDLATTMRRKKITQLYGCFLFSPYMLLDGNCDAGDPSKKDRGGLLPFVDGRYCIIRSRMKKTLAGLVGHDKVRFWFNDDPNLGYEHNFDQYISYVKRSYFKAADGGVCAVELMQMRGDTMFFKMTDVSEYQAHLGKNIGTRKFTLNSRDSAVPFETEGSFKCIPLPQNADCLMPVFHLGEDTDVLEVRIVRVPNVLRKRIEEYLMRLNDNKLDLQSAKSMLASINNSIVFNGTHVRVVDSVEPSLLSSIAITVVVREMYRRRDEKTIVDMLKIQGEKCVSLKNILKHVWGTKIWPRRGYIQKGLRWLARLVGHVTHADLHKVCELPMFITLEDAITAWKLDCNEATTMFDMSEEVERQKELEEDIKNITHKLVQSVGADEVPKGGGILDDILSSIDRPGTGGRKEKVSLDKIDDDAVVSVDQMDELEEMSDVARIDMNGVVHTHKILRGTSSSSSGNSGRLTSEGSRPSTSSSLDIENFENAVDLRDFLQELCPEENVSMNVEDNRVHLTLVDDSMLPEKTPSRPALTGDYDTDAKWEYLWYLRSKIACDKAGLYKLVQEYCNGYYHSERVAMPKNSYFLKCGDNGVVDYVLKKATLDVCGHEFAIEFLEGDGGAVDIRQYNLKWARDKTGKIRSSLPINLRRGYSYLISDLTKLKNEQKIFNNLLRFIQKSKYEHGLQVELIDGVPGCGKSTWILDNADLYKQVVLATARESTDDLRSRFVKSVEEGGKAYPSNIANTQVRTVDSYFLNPEKTRRVDSFHFDEALMSHYGMICFCAAMLRAKKVICQGDTKQIPFINRVDQLVLTHSAFPKDRLKIVEKRISYRIPADVCYFLNKKRFYSGEEIKTNNQVVRSVAAKILPSISNLPLKTGLQYLTFTQADKFTVQDALYKANVKAKVNTVHEAQGQTFKDVAWVRGMKTENNIYPGGKDHQSYLIVGATRHTRSLVYYTVVEDALYQDIGEIADVMENQLRKCLVHESTK</sequence>
<feature type="compositionally biased region" description="Low complexity" evidence="5">
    <location>
        <begin position="684"/>
        <end position="709"/>
    </location>
</feature>
<reference evidence="8" key="1">
    <citation type="submission" date="2019-10" db="EMBL/GenBank/DDBJ databases">
        <title>The miscellaneous mycovirome associated to the plant pathogenic fungus Erysiphe necator.</title>
        <authorList>
            <person name="Rodriguez-Romero J."/>
            <person name="Chiapello M."/>
            <person name="Cordoba L."/>
            <person name="Turina M."/>
            <person name="Ayllon M.A."/>
        </authorList>
    </citation>
    <scope>NUCLEOTIDE SEQUENCE</scope>
    <source>
        <strain evidence="8">PMS8_218</strain>
    </source>
</reference>
<dbReference type="GO" id="GO:0016787">
    <property type="term" value="F:hydrolase activity"/>
    <property type="evidence" value="ECO:0007669"/>
    <property type="project" value="UniProtKB-KW"/>
</dbReference>
<dbReference type="GO" id="GO:0006396">
    <property type="term" value="P:RNA processing"/>
    <property type="evidence" value="ECO:0007669"/>
    <property type="project" value="InterPro"/>
</dbReference>
<dbReference type="GO" id="GO:0016556">
    <property type="term" value="P:mRNA modification"/>
    <property type="evidence" value="ECO:0007669"/>
    <property type="project" value="InterPro"/>
</dbReference>
<evidence type="ECO:0000259" key="6">
    <source>
        <dbReference type="PROSITE" id="PS51657"/>
    </source>
</evidence>
<dbReference type="PROSITE" id="PS51743">
    <property type="entry name" value="ALPHAVIRUS_MT"/>
    <property type="match status" value="1"/>
</dbReference>
<dbReference type="EMBL" id="MN630187">
    <property type="protein sequence ID" value="QKS69545.1"/>
    <property type="molecule type" value="Genomic_RNA"/>
</dbReference>
<dbReference type="Pfam" id="PF01443">
    <property type="entry name" value="Viral_helicase1"/>
    <property type="match status" value="1"/>
</dbReference>
<keyword evidence="4" id="KW-0067">ATP-binding</keyword>
<evidence type="ECO:0000256" key="4">
    <source>
        <dbReference type="ARBA" id="ARBA00022840"/>
    </source>
</evidence>
<feature type="region of interest" description="Disordered" evidence="5">
    <location>
        <begin position="682"/>
        <end position="711"/>
    </location>
</feature>
<dbReference type="InterPro" id="IPR027351">
    <property type="entry name" value="(+)RNA_virus_helicase_core_dom"/>
</dbReference>
<dbReference type="Pfam" id="PF01660">
    <property type="entry name" value="Vmethyltransf"/>
    <property type="match status" value="1"/>
</dbReference>
<keyword evidence="3" id="KW-0378">Hydrolase</keyword>
<dbReference type="InterPro" id="IPR027417">
    <property type="entry name" value="P-loop_NTPase"/>
</dbReference>
<evidence type="ECO:0000256" key="5">
    <source>
        <dbReference type="SAM" id="MobiDB-lite"/>
    </source>
</evidence>